<organism evidence="3 4">
    <name type="scientific">Streblomastix strix</name>
    <dbReference type="NCBI Taxonomy" id="222440"/>
    <lineage>
        <taxon>Eukaryota</taxon>
        <taxon>Metamonada</taxon>
        <taxon>Preaxostyla</taxon>
        <taxon>Oxymonadida</taxon>
        <taxon>Streblomastigidae</taxon>
        <taxon>Streblomastix</taxon>
    </lineage>
</organism>
<comment type="caution">
    <text evidence="3">The sequence shown here is derived from an EMBL/GenBank/DDBJ whole genome shotgun (WGS) entry which is preliminary data.</text>
</comment>
<dbReference type="InterPro" id="IPR000719">
    <property type="entry name" value="Prot_kinase_dom"/>
</dbReference>
<dbReference type="GO" id="GO:0005524">
    <property type="term" value="F:ATP binding"/>
    <property type="evidence" value="ECO:0007669"/>
    <property type="project" value="InterPro"/>
</dbReference>
<dbReference type="Gene3D" id="3.30.200.20">
    <property type="entry name" value="Phosphorylase Kinase, domain 1"/>
    <property type="match status" value="1"/>
</dbReference>
<dbReference type="PROSITE" id="PS00108">
    <property type="entry name" value="PROTEIN_KINASE_ST"/>
    <property type="match status" value="1"/>
</dbReference>
<dbReference type="Pfam" id="PF00069">
    <property type="entry name" value="Pkinase"/>
    <property type="match status" value="2"/>
</dbReference>
<dbReference type="PANTHER" id="PTHR13902">
    <property type="entry name" value="SERINE/THREONINE-PROTEIN KINASE WNK WITH NO LYSINE -RELATED"/>
    <property type="match status" value="1"/>
</dbReference>
<sequence>MESDEDTENEQEQPVMVYETDPTNRYEKHEYVGQGSFKRVYHAQDHEKGVELTWNVLELKPLSENERKMVEKEYYRLKSIHYRHVIDVKDLWFNQDKQILVFINEMMSSGTLKRYITKYGPPRIAVFRSWCRQILGALNFLHTRQPQIIHRDLKCSNIFIHGQSSLVKLGDIGLSKTMRQYIKVDDNVDFSFCAPEMMQRVKRNNNDNKQKQILDQNQEQDESDYQWEVQEDGMYNEKVDIYAFGICMIEILTGKRPYAECSRECFKRKLSRIKKVNTNSSSIEKVGLKVNKNEEKKDSTPYDDIIEVENTPSPGVASDEISDQSKSQNSQSIILEQLKLQTQITQMVQQKNEGIMPDLYQQITDESVRKAIERCLISDPQLRPSAQLLLEDPFFGQADLPEEDEYDIEERKKEEEKQRLEKEKEKQRKEKEEKDTIERER</sequence>
<evidence type="ECO:0000313" key="4">
    <source>
        <dbReference type="Proteomes" id="UP000324800"/>
    </source>
</evidence>
<feature type="domain" description="Protein kinase" evidence="2">
    <location>
        <begin position="26"/>
        <end position="395"/>
    </location>
</feature>
<evidence type="ECO:0000259" key="2">
    <source>
        <dbReference type="PROSITE" id="PS50011"/>
    </source>
</evidence>
<dbReference type="PROSITE" id="PS50011">
    <property type="entry name" value="PROTEIN_KINASE_DOM"/>
    <property type="match status" value="1"/>
</dbReference>
<dbReference type="InterPro" id="IPR008271">
    <property type="entry name" value="Ser/Thr_kinase_AS"/>
</dbReference>
<protein>
    <recommendedName>
        <fullName evidence="2">Protein kinase domain-containing protein</fullName>
    </recommendedName>
</protein>
<feature type="region of interest" description="Disordered" evidence="1">
    <location>
        <begin position="393"/>
        <end position="441"/>
    </location>
</feature>
<dbReference type="GO" id="GO:0004672">
    <property type="term" value="F:protein kinase activity"/>
    <property type="evidence" value="ECO:0007669"/>
    <property type="project" value="InterPro"/>
</dbReference>
<dbReference type="EMBL" id="SNRW01006750">
    <property type="protein sequence ID" value="KAA6382500.1"/>
    <property type="molecule type" value="Genomic_DNA"/>
</dbReference>
<gene>
    <name evidence="3" type="ORF">EZS28_021973</name>
</gene>
<dbReference type="InterPro" id="IPR050588">
    <property type="entry name" value="WNK_Ser-Thr_kinase"/>
</dbReference>
<evidence type="ECO:0000313" key="3">
    <source>
        <dbReference type="EMBL" id="KAA6382500.1"/>
    </source>
</evidence>
<feature type="region of interest" description="Disordered" evidence="1">
    <location>
        <begin position="308"/>
        <end position="328"/>
    </location>
</feature>
<dbReference type="SUPFAM" id="SSF56112">
    <property type="entry name" value="Protein kinase-like (PK-like)"/>
    <property type="match status" value="1"/>
</dbReference>
<dbReference type="OrthoDB" id="4062651at2759"/>
<accession>A0A5J4VJ38</accession>
<proteinExistence type="predicted"/>
<name>A0A5J4VJ38_9EUKA</name>
<feature type="non-terminal residue" evidence="3">
    <location>
        <position position="441"/>
    </location>
</feature>
<dbReference type="SMART" id="SM00220">
    <property type="entry name" value="S_TKc"/>
    <property type="match status" value="1"/>
</dbReference>
<dbReference type="Proteomes" id="UP000324800">
    <property type="component" value="Unassembled WGS sequence"/>
</dbReference>
<feature type="compositionally biased region" description="Basic and acidic residues" evidence="1">
    <location>
        <begin position="409"/>
        <end position="441"/>
    </location>
</feature>
<dbReference type="InterPro" id="IPR011009">
    <property type="entry name" value="Kinase-like_dom_sf"/>
</dbReference>
<evidence type="ECO:0000256" key="1">
    <source>
        <dbReference type="SAM" id="MobiDB-lite"/>
    </source>
</evidence>
<dbReference type="AlphaFoldDB" id="A0A5J4VJ38"/>
<reference evidence="3 4" key="1">
    <citation type="submission" date="2019-03" db="EMBL/GenBank/DDBJ databases">
        <title>Single cell metagenomics reveals metabolic interactions within the superorganism composed of flagellate Streblomastix strix and complex community of Bacteroidetes bacteria on its surface.</title>
        <authorList>
            <person name="Treitli S.C."/>
            <person name="Kolisko M."/>
            <person name="Husnik F."/>
            <person name="Keeling P."/>
            <person name="Hampl V."/>
        </authorList>
    </citation>
    <scope>NUCLEOTIDE SEQUENCE [LARGE SCALE GENOMIC DNA]</scope>
    <source>
        <strain evidence="3">ST1C</strain>
    </source>
</reference>
<dbReference type="Gene3D" id="1.10.510.10">
    <property type="entry name" value="Transferase(Phosphotransferase) domain 1"/>
    <property type="match status" value="1"/>
</dbReference>